<sequence>MSGKAIQKAGANSNQVQADTVNQYFGISENRVSEIVDERCSQALANCVLESRIVAEQRISEFKTEIIGLFAHKPDLVNALAEPSCVDSFERAARVATRSSEYKDKELLSELLGRRFEEPHNRHVAAGINRAIEIVDLITDEELNGLTVYFAASQYGPTSGIVDEGLTVLDCLYGKLPIHELPNGGAWIDNLDIHDALRVSPFGSLLKLADYYSKAICGYIVWGLEKDSEQFEKAIHSLSEANIPIDVLLDHELHDGYVRLRVPNRDAIDKIIITEQGNGFSNSAPLNPEQISVLDTLFDQMSIAGHEQEMKATLERKLKNYPNILTVQDWWNGIPSALRLTVVGKALANANARRIDPTLPDLEI</sequence>
<dbReference type="AlphaFoldDB" id="A0A7K0GB16"/>
<comment type="caution">
    <text evidence="1">The sequence shown here is derived from an EMBL/GenBank/DDBJ whole genome shotgun (WGS) entry which is preliminary data.</text>
</comment>
<evidence type="ECO:0000313" key="2">
    <source>
        <dbReference type="Proteomes" id="UP000470010"/>
    </source>
</evidence>
<dbReference type="Proteomes" id="UP000470010">
    <property type="component" value="Unassembled WGS sequence"/>
</dbReference>
<protein>
    <submittedName>
        <fullName evidence="1">Uncharacterized protein</fullName>
    </submittedName>
</protein>
<proteinExistence type="predicted"/>
<keyword evidence="2" id="KW-1185">Reference proteome</keyword>
<accession>A0A7K0GB16</accession>
<organism evidence="1 2">
    <name type="scientific">Enorma shizhengliae</name>
    <dbReference type="NCBI Taxonomy" id="2606615"/>
    <lineage>
        <taxon>Bacteria</taxon>
        <taxon>Bacillati</taxon>
        <taxon>Actinomycetota</taxon>
        <taxon>Coriobacteriia</taxon>
        <taxon>Coriobacteriales</taxon>
        <taxon>Coriobacteriaceae</taxon>
        <taxon>Enorma</taxon>
    </lineage>
</organism>
<dbReference type="RefSeq" id="WP_144688760.1">
    <property type="nucleotide sequence ID" value="NZ_VLLQ01000011.1"/>
</dbReference>
<name>A0A7K0GB16_9ACTN</name>
<dbReference type="EMBL" id="VTFZ01000011">
    <property type="protein sequence ID" value="MRX80604.1"/>
    <property type="molecule type" value="Genomic_DNA"/>
</dbReference>
<gene>
    <name evidence="1" type="ORF">GJE22_08390</name>
</gene>
<reference evidence="2" key="1">
    <citation type="submission" date="2019-08" db="EMBL/GenBank/DDBJ databases">
        <title>Arthrobacter sp. nov., isolated from plateau pika and Tibetan wild ass.</title>
        <authorList>
            <person name="Ge Y."/>
        </authorList>
    </citation>
    <scope>NUCLEOTIDE SEQUENCE [LARGE SCALE GENOMIC DNA]</scope>
    <source>
        <strain evidence="2">HF-1365</strain>
    </source>
</reference>
<evidence type="ECO:0000313" key="1">
    <source>
        <dbReference type="EMBL" id="MRX80604.1"/>
    </source>
</evidence>